<protein>
    <submittedName>
        <fullName evidence="2">Retrovirus-related Pol polyprotein from type-1 retrotransposable element R2</fullName>
    </submittedName>
</protein>
<comment type="caution">
    <text evidence="2">The sequence shown here is derived from an EMBL/GenBank/DDBJ whole genome shotgun (WGS) entry which is preliminary data.</text>
</comment>
<dbReference type="InterPro" id="IPR043502">
    <property type="entry name" value="DNA/RNA_pol_sf"/>
</dbReference>
<dbReference type="GO" id="GO:0071897">
    <property type="term" value="P:DNA biosynthetic process"/>
    <property type="evidence" value="ECO:0007669"/>
    <property type="project" value="UniProtKB-ARBA"/>
</dbReference>
<accession>A0A4Y2NZE5</accession>
<dbReference type="CDD" id="cd01650">
    <property type="entry name" value="RT_nLTR_like"/>
    <property type="match status" value="1"/>
</dbReference>
<gene>
    <name evidence="2" type="primary">PO21_33</name>
    <name evidence="2" type="ORF">AVEN_119209_1</name>
</gene>
<dbReference type="PANTHER" id="PTHR19446">
    <property type="entry name" value="REVERSE TRANSCRIPTASES"/>
    <property type="match status" value="1"/>
</dbReference>
<sequence length="306" mass="34662">MDIKNWRPIALSNTIYKPFAKCLAARLSGWCSRYAVLSPCQKGLFPHDGVIEHNFTLQDRKLSARRRKKECCIVWLDVSNAFGDIPHSAIMNALQAAKTGTAFQDLIQDIYTNCTTQILSQDTRTEVLTIQRGVKQGCPLSGILFNFAIDPTIRRIQGDHDQHRILAIADDIALLTDSPEQLQPLLDLVSQDLRRVALKLNPSKSVAFHLSNSTPVRTCNTDFLLDGQKLHMIQEFESHKVPGYPCWVQSCEGSQQSIRDRCTCQGNPYIPPCTLAENRFSEMFHFPHHAICYADKPVQKTRLRQN</sequence>
<dbReference type="Proteomes" id="UP000499080">
    <property type="component" value="Unassembled WGS sequence"/>
</dbReference>
<dbReference type="Pfam" id="PF00078">
    <property type="entry name" value="RVT_1"/>
    <property type="match status" value="1"/>
</dbReference>
<organism evidence="2 3">
    <name type="scientific">Araneus ventricosus</name>
    <name type="common">Orbweaver spider</name>
    <name type="synonym">Epeira ventricosa</name>
    <dbReference type="NCBI Taxonomy" id="182803"/>
    <lineage>
        <taxon>Eukaryota</taxon>
        <taxon>Metazoa</taxon>
        <taxon>Ecdysozoa</taxon>
        <taxon>Arthropoda</taxon>
        <taxon>Chelicerata</taxon>
        <taxon>Arachnida</taxon>
        <taxon>Araneae</taxon>
        <taxon>Araneomorphae</taxon>
        <taxon>Entelegynae</taxon>
        <taxon>Araneoidea</taxon>
        <taxon>Araneidae</taxon>
        <taxon>Araneus</taxon>
    </lineage>
</organism>
<dbReference type="PROSITE" id="PS50878">
    <property type="entry name" value="RT_POL"/>
    <property type="match status" value="1"/>
</dbReference>
<proteinExistence type="predicted"/>
<keyword evidence="3" id="KW-1185">Reference proteome</keyword>
<evidence type="ECO:0000313" key="2">
    <source>
        <dbReference type="EMBL" id="GBN43417.1"/>
    </source>
</evidence>
<dbReference type="EMBL" id="BGPR01009968">
    <property type="protein sequence ID" value="GBN43417.1"/>
    <property type="molecule type" value="Genomic_DNA"/>
</dbReference>
<name>A0A4Y2NZE5_ARAVE</name>
<evidence type="ECO:0000259" key="1">
    <source>
        <dbReference type="PROSITE" id="PS50878"/>
    </source>
</evidence>
<feature type="domain" description="Reverse transcriptase" evidence="1">
    <location>
        <begin position="1"/>
        <end position="230"/>
    </location>
</feature>
<reference evidence="2 3" key="1">
    <citation type="journal article" date="2019" name="Sci. Rep.">
        <title>Orb-weaving spider Araneus ventricosus genome elucidates the spidroin gene catalogue.</title>
        <authorList>
            <person name="Kono N."/>
            <person name="Nakamura H."/>
            <person name="Ohtoshi R."/>
            <person name="Moran D.A.P."/>
            <person name="Shinohara A."/>
            <person name="Yoshida Y."/>
            <person name="Fujiwara M."/>
            <person name="Mori M."/>
            <person name="Tomita M."/>
            <person name="Arakawa K."/>
        </authorList>
    </citation>
    <scope>NUCLEOTIDE SEQUENCE [LARGE SCALE GENOMIC DNA]</scope>
</reference>
<dbReference type="SUPFAM" id="SSF56672">
    <property type="entry name" value="DNA/RNA polymerases"/>
    <property type="match status" value="1"/>
</dbReference>
<dbReference type="AlphaFoldDB" id="A0A4Y2NZE5"/>
<dbReference type="InterPro" id="IPR000477">
    <property type="entry name" value="RT_dom"/>
</dbReference>
<dbReference type="InterPro" id="IPR043128">
    <property type="entry name" value="Rev_trsase/Diguanyl_cyclase"/>
</dbReference>
<dbReference type="OrthoDB" id="6435098at2759"/>
<dbReference type="Gene3D" id="3.30.70.270">
    <property type="match status" value="1"/>
</dbReference>
<evidence type="ECO:0000313" key="3">
    <source>
        <dbReference type="Proteomes" id="UP000499080"/>
    </source>
</evidence>